<comment type="similarity">
    <text evidence="2 6">Belongs to the RRF family.</text>
</comment>
<evidence type="ECO:0000259" key="7">
    <source>
        <dbReference type="Pfam" id="PF01765"/>
    </source>
</evidence>
<dbReference type="GO" id="GO:0005829">
    <property type="term" value="C:cytosol"/>
    <property type="evidence" value="ECO:0007669"/>
    <property type="project" value="GOC"/>
</dbReference>
<evidence type="ECO:0000256" key="3">
    <source>
        <dbReference type="ARBA" id="ARBA00022490"/>
    </source>
</evidence>
<name>A0A109QDZ0_9GAMM</name>
<dbReference type="PANTHER" id="PTHR20982:SF3">
    <property type="entry name" value="MITOCHONDRIAL RIBOSOME RECYCLING FACTOR PSEUDO 1"/>
    <property type="match status" value="1"/>
</dbReference>
<evidence type="ECO:0000313" key="8">
    <source>
        <dbReference type="EMBL" id="AMA64620.1"/>
    </source>
</evidence>
<dbReference type="SUPFAM" id="SSF55194">
    <property type="entry name" value="Ribosome recycling factor, RRF"/>
    <property type="match status" value="1"/>
</dbReference>
<comment type="function">
    <text evidence="5 6">Responsible for the release of ribosomes from messenger RNA at the termination of protein biosynthesis. May increase the efficiency of translation by recycling ribosomes from one round of translation to another.</text>
</comment>
<dbReference type="Gene3D" id="3.30.1360.40">
    <property type="match status" value="1"/>
</dbReference>
<dbReference type="GO" id="GO:0043023">
    <property type="term" value="F:ribosomal large subunit binding"/>
    <property type="evidence" value="ECO:0007669"/>
    <property type="project" value="TreeGrafter"/>
</dbReference>
<dbReference type="InterPro" id="IPR036191">
    <property type="entry name" value="RRF_sf"/>
</dbReference>
<evidence type="ECO:0000256" key="1">
    <source>
        <dbReference type="ARBA" id="ARBA00004496"/>
    </source>
</evidence>
<evidence type="ECO:0000256" key="2">
    <source>
        <dbReference type="ARBA" id="ARBA00005912"/>
    </source>
</evidence>
<dbReference type="AlphaFoldDB" id="A0A109QDZ0"/>
<evidence type="ECO:0000256" key="6">
    <source>
        <dbReference type="HAMAP-Rule" id="MF_00040"/>
    </source>
</evidence>
<reference evidence="8 9" key="1">
    <citation type="submission" date="2016-01" db="EMBL/GenBank/DDBJ databases">
        <title>Genome sequence of Ca. Arsenophonus lipopteni, the exclusive symbiont of a blood sucking fly Lipoptena cervi (Diptera: Hippoboscidae).</title>
        <authorList>
            <person name="Novakova E."/>
            <person name="Hypsa V."/>
            <person name="Nguyen P."/>
            <person name="Husnik F."/>
            <person name="Darby A.C."/>
        </authorList>
    </citation>
    <scope>NUCLEOTIDE SEQUENCE [LARGE SCALE GENOMIC DNA]</scope>
    <source>
        <strain evidence="8 9">CB</strain>
    </source>
</reference>
<dbReference type="OrthoDB" id="9804006at2"/>
<dbReference type="InterPro" id="IPR023584">
    <property type="entry name" value="Ribosome_recyc_fac_dom"/>
</dbReference>
<dbReference type="EMBL" id="CP013920">
    <property type="protein sequence ID" value="AMA64620.1"/>
    <property type="molecule type" value="Genomic_DNA"/>
</dbReference>
<dbReference type="RefSeq" id="WP_066282534.1">
    <property type="nucleotide sequence ID" value="NZ_CP013920.1"/>
</dbReference>
<dbReference type="FunFam" id="3.30.1360.40:FF:000001">
    <property type="entry name" value="Ribosome-recycling factor"/>
    <property type="match status" value="1"/>
</dbReference>
<protein>
    <recommendedName>
        <fullName evidence="6">Ribosome-recycling factor</fullName>
        <shortName evidence="6">RRF</shortName>
    </recommendedName>
    <alternativeName>
        <fullName evidence="6">Ribosome-releasing factor</fullName>
    </alternativeName>
</protein>
<dbReference type="PATRIC" id="fig|634113.3.peg.23"/>
<accession>A0A109QDZ0</accession>
<dbReference type="Proteomes" id="UP000069926">
    <property type="component" value="Chromosome"/>
</dbReference>
<dbReference type="KEGG" id="asy:AUT07_00023"/>
<comment type="subcellular location">
    <subcellularLocation>
        <location evidence="1 6">Cytoplasm</location>
    </subcellularLocation>
</comment>
<dbReference type="InterPro" id="IPR002661">
    <property type="entry name" value="Ribosome_recyc_fac"/>
</dbReference>
<keyword evidence="4 6" id="KW-0648">Protein biosynthesis</keyword>
<dbReference type="CDD" id="cd00520">
    <property type="entry name" value="RRF"/>
    <property type="match status" value="1"/>
</dbReference>
<dbReference type="FunFam" id="1.10.132.20:FF:000001">
    <property type="entry name" value="Ribosome-recycling factor"/>
    <property type="match status" value="1"/>
</dbReference>
<gene>
    <name evidence="6 8" type="primary">frr</name>
    <name evidence="8" type="ORF">AUT07_00023</name>
</gene>
<sequence>MITAIKQYTQESMEKDIEAFKNQINKMRTNRASPNLLYGLMIKCYGSTKKLHQLANIITEDSRTLAITVFDPTLVPAVEKAIMSSCLGLNPFSKRSLIRVSFPPLTEERRKNLIKILHNDAEKRRISIRRLRRDANIKLKILLKNKEISEDNERCAQDEIQKLTNNFIKIIGHISEEKEKELMIF</sequence>
<keyword evidence="3 6" id="KW-0963">Cytoplasm</keyword>
<dbReference type="STRING" id="634113.AUT07_00023"/>
<dbReference type="Pfam" id="PF01765">
    <property type="entry name" value="RRF"/>
    <property type="match status" value="1"/>
</dbReference>
<feature type="domain" description="Ribosome recycling factor" evidence="7">
    <location>
        <begin position="20"/>
        <end position="183"/>
    </location>
</feature>
<organism evidence="8 9">
    <name type="scientific">Candidatus Arsenophonus lipoptenae</name>
    <dbReference type="NCBI Taxonomy" id="634113"/>
    <lineage>
        <taxon>Bacteria</taxon>
        <taxon>Pseudomonadati</taxon>
        <taxon>Pseudomonadota</taxon>
        <taxon>Gammaproteobacteria</taxon>
        <taxon>Enterobacterales</taxon>
        <taxon>Morganellaceae</taxon>
        <taxon>Arsenophonus</taxon>
    </lineage>
</organism>
<evidence type="ECO:0000256" key="4">
    <source>
        <dbReference type="ARBA" id="ARBA00022917"/>
    </source>
</evidence>
<dbReference type="GO" id="GO:0002184">
    <property type="term" value="P:cytoplasmic translational termination"/>
    <property type="evidence" value="ECO:0007669"/>
    <property type="project" value="TreeGrafter"/>
</dbReference>
<dbReference type="PANTHER" id="PTHR20982">
    <property type="entry name" value="RIBOSOME RECYCLING FACTOR"/>
    <property type="match status" value="1"/>
</dbReference>
<keyword evidence="9" id="KW-1185">Reference proteome</keyword>
<dbReference type="Gene3D" id="1.10.132.20">
    <property type="entry name" value="Ribosome-recycling factor"/>
    <property type="match status" value="1"/>
</dbReference>
<evidence type="ECO:0000256" key="5">
    <source>
        <dbReference type="ARBA" id="ARBA00025050"/>
    </source>
</evidence>
<evidence type="ECO:0000313" key="9">
    <source>
        <dbReference type="Proteomes" id="UP000069926"/>
    </source>
</evidence>
<dbReference type="HAMAP" id="MF_00040">
    <property type="entry name" value="RRF"/>
    <property type="match status" value="1"/>
</dbReference>
<proteinExistence type="inferred from homology"/>
<dbReference type="NCBIfam" id="TIGR00496">
    <property type="entry name" value="frr"/>
    <property type="match status" value="1"/>
</dbReference>